<evidence type="ECO:0000256" key="2">
    <source>
        <dbReference type="RuleBase" id="RU003707"/>
    </source>
</evidence>
<evidence type="ECO:0000313" key="4">
    <source>
        <dbReference type="Proteomes" id="UP000075238"/>
    </source>
</evidence>
<dbReference type="KEGG" id="cnan:A2G96_19855"/>
<dbReference type="GO" id="GO:0006635">
    <property type="term" value="P:fatty acid beta-oxidation"/>
    <property type="evidence" value="ECO:0007669"/>
    <property type="project" value="TreeGrafter"/>
</dbReference>
<dbReference type="GO" id="GO:0003824">
    <property type="term" value="F:catalytic activity"/>
    <property type="evidence" value="ECO:0007669"/>
    <property type="project" value="InterPro"/>
</dbReference>
<dbReference type="NCBIfam" id="NF004796">
    <property type="entry name" value="PRK06144.1"/>
    <property type="match status" value="1"/>
</dbReference>
<dbReference type="InterPro" id="IPR029045">
    <property type="entry name" value="ClpP/crotonase-like_dom_sf"/>
</dbReference>
<accession>A0A142JP22</accession>
<dbReference type="SUPFAM" id="SSF52096">
    <property type="entry name" value="ClpP/crotonase"/>
    <property type="match status" value="1"/>
</dbReference>
<comment type="similarity">
    <text evidence="1 2">Belongs to the enoyl-CoA hydratase/isomerase family.</text>
</comment>
<dbReference type="EMBL" id="CP014844">
    <property type="protein sequence ID" value="AMR79834.1"/>
    <property type="molecule type" value="Genomic_DNA"/>
</dbReference>
<organism evidence="3 4">
    <name type="scientific">Cupriavidus nantongensis</name>
    <dbReference type="NCBI Taxonomy" id="1796606"/>
    <lineage>
        <taxon>Bacteria</taxon>
        <taxon>Pseudomonadati</taxon>
        <taxon>Pseudomonadota</taxon>
        <taxon>Betaproteobacteria</taxon>
        <taxon>Burkholderiales</taxon>
        <taxon>Burkholderiaceae</taxon>
        <taxon>Cupriavidus</taxon>
    </lineage>
</organism>
<reference evidence="3 4" key="1">
    <citation type="submission" date="2016-03" db="EMBL/GenBank/DDBJ databases">
        <title>Complete genome sequence of a novel chlorpyrifos degrading bacterium, Cupriavidus nantongensis sp. X1.</title>
        <authorList>
            <person name="Fang L."/>
        </authorList>
    </citation>
    <scope>NUCLEOTIDE SEQUENCE [LARGE SCALE GENOMIC DNA]</scope>
    <source>
        <strain evidence="3 4">X1</strain>
    </source>
</reference>
<evidence type="ECO:0000256" key="1">
    <source>
        <dbReference type="ARBA" id="ARBA00005254"/>
    </source>
</evidence>
<dbReference type="Proteomes" id="UP000075238">
    <property type="component" value="Chromosome 1"/>
</dbReference>
<dbReference type="Pfam" id="PF00378">
    <property type="entry name" value="ECH_1"/>
    <property type="match status" value="1"/>
</dbReference>
<dbReference type="RefSeq" id="WP_062801759.1">
    <property type="nucleotide sequence ID" value="NZ_CP014844.1"/>
</dbReference>
<keyword evidence="4" id="KW-1185">Reference proteome</keyword>
<dbReference type="PANTHER" id="PTHR11941">
    <property type="entry name" value="ENOYL-COA HYDRATASE-RELATED"/>
    <property type="match status" value="1"/>
</dbReference>
<dbReference type="InterPro" id="IPR018376">
    <property type="entry name" value="Enoyl-CoA_hyd/isom_CS"/>
</dbReference>
<sequence>MSAPQAVPGEGQVTLTRQGQVATLTFDRPAARNAMTWAMYGQLAGHCRTLAAEGTAGARVVVLRGAGGEAFVAGTDIAQFQQFSGGDDGVAYEARIDEGIALIEQLPMPTVAVIEGWAVGGGLAIATACDFRLATPKARFGVPIAKTLGNTLSAQNLAKLRAAWGLQPVRRMLLLAQILDADAALACGFLEGVHAPEALDAEVAALCERLGALAPVTQAVIKESLRRQTVAAVADTDDLVRQCYGSDDFREGVEAFVGKRPPVWKGR</sequence>
<proteinExistence type="inferred from homology"/>
<dbReference type="CDD" id="cd06558">
    <property type="entry name" value="crotonase-like"/>
    <property type="match status" value="1"/>
</dbReference>
<protein>
    <submittedName>
        <fullName evidence="3">Enoyl-CoA hydratase</fullName>
    </submittedName>
</protein>
<dbReference type="InterPro" id="IPR001753">
    <property type="entry name" value="Enoyl-CoA_hydra/iso"/>
</dbReference>
<dbReference type="STRING" id="1796606.A2G96_19855"/>
<gene>
    <name evidence="3" type="ORF">A2G96_19855</name>
</gene>
<dbReference type="Gene3D" id="3.90.226.10">
    <property type="entry name" value="2-enoyl-CoA Hydratase, Chain A, domain 1"/>
    <property type="match status" value="1"/>
</dbReference>
<dbReference type="OrthoDB" id="9148881at2"/>
<dbReference type="AlphaFoldDB" id="A0A142JP22"/>
<evidence type="ECO:0000313" key="3">
    <source>
        <dbReference type="EMBL" id="AMR79834.1"/>
    </source>
</evidence>
<dbReference type="PROSITE" id="PS00166">
    <property type="entry name" value="ENOYL_COA_HYDRATASE"/>
    <property type="match status" value="1"/>
</dbReference>
<dbReference type="PANTHER" id="PTHR11941:SF54">
    <property type="entry name" value="ENOYL-COA HYDRATASE, MITOCHONDRIAL"/>
    <property type="match status" value="1"/>
</dbReference>
<name>A0A142JP22_9BURK</name>